<evidence type="ECO:0000313" key="3">
    <source>
        <dbReference type="Proteomes" id="UP000823405"/>
    </source>
</evidence>
<dbReference type="OrthoDB" id="2385528at2759"/>
<feature type="compositionally biased region" description="Pro residues" evidence="1">
    <location>
        <begin position="135"/>
        <end position="145"/>
    </location>
</feature>
<feature type="non-terminal residue" evidence="2">
    <location>
        <position position="558"/>
    </location>
</feature>
<reference evidence="2" key="1">
    <citation type="journal article" date="2020" name="Fungal Divers.">
        <title>Resolving the Mortierellaceae phylogeny through synthesis of multi-gene phylogenetics and phylogenomics.</title>
        <authorList>
            <person name="Vandepol N."/>
            <person name="Liber J."/>
            <person name="Desiro A."/>
            <person name="Na H."/>
            <person name="Kennedy M."/>
            <person name="Barry K."/>
            <person name="Grigoriev I.V."/>
            <person name="Miller A.N."/>
            <person name="O'Donnell K."/>
            <person name="Stajich J.E."/>
            <person name="Bonito G."/>
        </authorList>
    </citation>
    <scope>NUCLEOTIDE SEQUENCE</scope>
    <source>
        <strain evidence="2">NVP60</strain>
    </source>
</reference>
<dbReference type="AlphaFoldDB" id="A0A9P6QP30"/>
<feature type="compositionally biased region" description="Low complexity" evidence="1">
    <location>
        <begin position="169"/>
        <end position="179"/>
    </location>
</feature>
<feature type="compositionally biased region" description="Pro residues" evidence="1">
    <location>
        <begin position="185"/>
        <end position="201"/>
    </location>
</feature>
<feature type="compositionally biased region" description="Low complexity" evidence="1">
    <location>
        <begin position="116"/>
        <end position="132"/>
    </location>
</feature>
<evidence type="ECO:0000256" key="1">
    <source>
        <dbReference type="SAM" id="MobiDB-lite"/>
    </source>
</evidence>
<accession>A0A9P6QP30</accession>
<comment type="caution">
    <text evidence="2">The sequence shown here is derived from an EMBL/GenBank/DDBJ whole genome shotgun (WGS) entry which is preliminary data.</text>
</comment>
<feature type="compositionally biased region" description="Pro residues" evidence="1">
    <location>
        <begin position="98"/>
        <end position="109"/>
    </location>
</feature>
<dbReference type="Proteomes" id="UP000823405">
    <property type="component" value="Unassembled WGS sequence"/>
</dbReference>
<feature type="region of interest" description="Disordered" evidence="1">
    <location>
        <begin position="72"/>
        <end position="222"/>
    </location>
</feature>
<name>A0A9P6QP30_9FUNG</name>
<protein>
    <submittedName>
        <fullName evidence="2">Uncharacterized protein</fullName>
    </submittedName>
</protein>
<sequence>MAFVAPDPNTFYPIPPGQLPPGFIPPPPGTAVRGIPIVVPLGHEMLISPEGFPVFVPERALAQVNGSPVVLQQQQQHQQQQQQQQHQHQQQQHIQATSPPPTPSVPAPPTRHNTMSAHHFASAAVASAAASSQFTPPPPMPPLPNMVPQHQTTLPYPVPAGNPLSLPGQQQQQQQQQQQSYPTPSHGPPLTHAPPPFPTSMPTPSVVAAPPPPPPSLAAPAQQQPLAAAPALTFASIVTSFRTSSESVQAWTFYSLGLSQHSGQKEIVITLRQRPGQYTLESVQPIMYQLYNQMNSHIQSSGGRPLGAGQIFPCRLNTPDVGVLDRAILLIHAPAECKGQLENKDVLYGLIATMEEMTVFSKYGAARCLTNMGNDLETWPDWSRQSLVSLQDFEGSLTDRVSVLATKNIVATLDTISHRLMLVLSASALELIQQDLRRFPPASGPIGGNGFSSDLTRVTFLLDIDAGAQAYLTWRNGQEGPAIFNARPNPTSFHGCWISMSGIGAHEVATIQEGIAPREDGIELKMRATTWERFYQALISKTPAVVPVGAETMQLSYA</sequence>
<organism evidence="2 3">
    <name type="scientific">Linnemannia gamsii</name>
    <dbReference type="NCBI Taxonomy" id="64522"/>
    <lineage>
        <taxon>Eukaryota</taxon>
        <taxon>Fungi</taxon>
        <taxon>Fungi incertae sedis</taxon>
        <taxon>Mucoromycota</taxon>
        <taxon>Mortierellomycotina</taxon>
        <taxon>Mortierellomycetes</taxon>
        <taxon>Mortierellales</taxon>
        <taxon>Mortierellaceae</taxon>
        <taxon>Linnemannia</taxon>
    </lineage>
</organism>
<evidence type="ECO:0000313" key="2">
    <source>
        <dbReference type="EMBL" id="KAG0288495.1"/>
    </source>
</evidence>
<keyword evidence="3" id="KW-1185">Reference proteome</keyword>
<gene>
    <name evidence="2" type="ORF">BGZ97_006806</name>
</gene>
<proteinExistence type="predicted"/>
<feature type="compositionally biased region" description="Low complexity" evidence="1">
    <location>
        <begin position="72"/>
        <end position="97"/>
    </location>
</feature>
<dbReference type="EMBL" id="JAAAIN010003003">
    <property type="protein sequence ID" value="KAG0288495.1"/>
    <property type="molecule type" value="Genomic_DNA"/>
</dbReference>